<feature type="transmembrane region" description="Helical" evidence="1">
    <location>
        <begin position="193"/>
        <end position="214"/>
    </location>
</feature>
<dbReference type="GO" id="GO:0016747">
    <property type="term" value="F:acyltransferase activity, transferring groups other than amino-acyl groups"/>
    <property type="evidence" value="ECO:0007669"/>
    <property type="project" value="InterPro"/>
</dbReference>
<feature type="domain" description="Acyltransferase 3" evidence="2">
    <location>
        <begin position="25"/>
        <end position="284"/>
    </location>
</feature>
<dbReference type="EMBL" id="CP030840">
    <property type="protein sequence ID" value="AXC12630.1"/>
    <property type="molecule type" value="Genomic_DNA"/>
</dbReference>
<feature type="transmembrane region" description="Helical" evidence="1">
    <location>
        <begin position="54"/>
        <end position="77"/>
    </location>
</feature>
<proteinExistence type="predicted"/>
<dbReference type="Proteomes" id="UP000253606">
    <property type="component" value="Chromosome"/>
</dbReference>
<feature type="transmembrane region" description="Helical" evidence="1">
    <location>
        <begin position="89"/>
        <end position="109"/>
    </location>
</feature>
<dbReference type="Pfam" id="PF01757">
    <property type="entry name" value="Acyl_transf_3"/>
    <property type="match status" value="1"/>
</dbReference>
<name>A0A2Z5G0V2_9BACT</name>
<accession>A0A2Z5G0V2</accession>
<dbReference type="GO" id="GO:0009103">
    <property type="term" value="P:lipopolysaccharide biosynthetic process"/>
    <property type="evidence" value="ECO:0007669"/>
    <property type="project" value="TreeGrafter"/>
</dbReference>
<evidence type="ECO:0000259" key="2">
    <source>
        <dbReference type="Pfam" id="PF01757"/>
    </source>
</evidence>
<evidence type="ECO:0000256" key="1">
    <source>
        <dbReference type="SAM" id="Phobius"/>
    </source>
</evidence>
<sequence>MANGSGFFPRMPAALMVGWKTLGEAVGLFFVISGFVIPASLFRHRSLTRFFIDRVLRIMPLFVTLHLLVFSIGPFVGYKWLHGIDFFHYTLLFFTNLTFTALPLGLPLVQRNSWTLTYEWAFYFCVAAAWVIVGRTQRRRSALALIGLLAIGLCIIFPACWPFLLGLAFARFLPSLYMSRRLEIVAVPISLVLYFYVAQYVSILASMAFAAVLFRAALQDGTYTSRFLCTRPMQFLGMISYSIYLVHPLVMFAGEMIGHKFVHWGVSVPVTFIIFMIYTISVVPIMSFISYELVEVRLKKLLRVRLT</sequence>
<evidence type="ECO:0000313" key="3">
    <source>
        <dbReference type="EMBL" id="AXC12630.1"/>
    </source>
</evidence>
<feature type="transmembrane region" description="Helical" evidence="1">
    <location>
        <begin position="21"/>
        <end position="42"/>
    </location>
</feature>
<organism evidence="3 4">
    <name type="scientific">Acidisarcina polymorpha</name>
    <dbReference type="NCBI Taxonomy" id="2211140"/>
    <lineage>
        <taxon>Bacteria</taxon>
        <taxon>Pseudomonadati</taxon>
        <taxon>Acidobacteriota</taxon>
        <taxon>Terriglobia</taxon>
        <taxon>Terriglobales</taxon>
        <taxon>Acidobacteriaceae</taxon>
        <taxon>Acidisarcina</taxon>
    </lineage>
</organism>
<gene>
    <name evidence="3" type="ORF">ACPOL_3339</name>
</gene>
<dbReference type="AlphaFoldDB" id="A0A2Z5G0V2"/>
<keyword evidence="1" id="KW-1133">Transmembrane helix</keyword>
<keyword evidence="3" id="KW-0012">Acyltransferase</keyword>
<dbReference type="InterPro" id="IPR050879">
    <property type="entry name" value="Acyltransferase_3"/>
</dbReference>
<keyword evidence="3" id="KW-0808">Transferase</keyword>
<reference evidence="3 4" key="1">
    <citation type="journal article" date="2018" name="Front. Microbiol.">
        <title>Hydrolytic Capabilities as a Key to Environmental Success: Chitinolytic and Cellulolytic Acidobacteria From Acidic Sub-arctic Soils and Boreal Peatlands.</title>
        <authorList>
            <person name="Belova S.E."/>
            <person name="Ravin N.V."/>
            <person name="Pankratov T.A."/>
            <person name="Rakitin A.L."/>
            <person name="Ivanova A.A."/>
            <person name="Beletsky A.V."/>
            <person name="Mardanov A.V."/>
            <person name="Sinninghe Damste J.S."/>
            <person name="Dedysh S.N."/>
        </authorList>
    </citation>
    <scope>NUCLEOTIDE SEQUENCE [LARGE SCALE GENOMIC DNA]</scope>
    <source>
        <strain evidence="3 4">SBC82</strain>
    </source>
</reference>
<evidence type="ECO:0000313" key="4">
    <source>
        <dbReference type="Proteomes" id="UP000253606"/>
    </source>
</evidence>
<protein>
    <submittedName>
        <fullName evidence="3">Acyltransferase</fullName>
    </submittedName>
</protein>
<dbReference type="KEGG" id="abas:ACPOL_3339"/>
<keyword evidence="4" id="KW-1185">Reference proteome</keyword>
<keyword evidence="1" id="KW-0812">Transmembrane</keyword>
<feature type="transmembrane region" description="Helical" evidence="1">
    <location>
        <begin position="235"/>
        <end position="254"/>
    </location>
</feature>
<feature type="transmembrane region" description="Helical" evidence="1">
    <location>
        <begin position="266"/>
        <end position="294"/>
    </location>
</feature>
<dbReference type="PANTHER" id="PTHR23028:SF53">
    <property type="entry name" value="ACYL_TRANSF_3 DOMAIN-CONTAINING PROTEIN"/>
    <property type="match status" value="1"/>
</dbReference>
<dbReference type="GO" id="GO:0016020">
    <property type="term" value="C:membrane"/>
    <property type="evidence" value="ECO:0007669"/>
    <property type="project" value="TreeGrafter"/>
</dbReference>
<feature type="transmembrane region" description="Helical" evidence="1">
    <location>
        <begin position="145"/>
        <end position="173"/>
    </location>
</feature>
<dbReference type="InterPro" id="IPR002656">
    <property type="entry name" value="Acyl_transf_3_dom"/>
</dbReference>
<dbReference type="PANTHER" id="PTHR23028">
    <property type="entry name" value="ACETYLTRANSFERASE"/>
    <property type="match status" value="1"/>
</dbReference>
<keyword evidence="1" id="KW-0472">Membrane</keyword>